<comment type="cofactor">
    <cofactor evidence="1 7">
        <name>FMN</name>
        <dbReference type="ChEBI" id="CHEBI:58210"/>
    </cofactor>
</comment>
<dbReference type="EMBL" id="JAPQER010000002">
    <property type="protein sequence ID" value="MCY6483958.1"/>
    <property type="molecule type" value="Genomic_DNA"/>
</dbReference>
<dbReference type="RefSeq" id="WP_268040231.1">
    <property type="nucleotide sequence ID" value="NZ_JAPQER010000002.1"/>
</dbReference>
<keyword evidence="3 7" id="KW-0288">FMN</keyword>
<dbReference type="CDD" id="cd02801">
    <property type="entry name" value="DUS_like_FMN"/>
    <property type="match status" value="1"/>
</dbReference>
<dbReference type="Proteomes" id="UP001078443">
    <property type="component" value="Unassembled WGS sequence"/>
</dbReference>
<dbReference type="Pfam" id="PF01207">
    <property type="entry name" value="Dus"/>
    <property type="match status" value="1"/>
</dbReference>
<dbReference type="PIRSF" id="PIRSF006621">
    <property type="entry name" value="Dus"/>
    <property type="match status" value="1"/>
</dbReference>
<dbReference type="Gene3D" id="3.20.20.70">
    <property type="entry name" value="Aldolase class I"/>
    <property type="match status" value="1"/>
</dbReference>
<proteinExistence type="inferred from homology"/>
<dbReference type="PANTHER" id="PTHR45846">
    <property type="entry name" value="TRNA-DIHYDROURIDINE(47) SYNTHASE [NAD(P)(+)]-LIKE"/>
    <property type="match status" value="1"/>
</dbReference>
<sequence>MKYYFAPLEGITGYIYRNAYQTFFGQIDKYFTPFISPTSNKGFTSRELNDILPEHNQGLSVVPQILTNNAEHFIRTVNELTKFGYNEINLNLGCPSGTVVAKHKGSGFLAQREQLNEFLEDIFSKSSTKISIKIRIGKDSPDEFYELIEIFNKYPLEEIIIHPRIQTDFYKNKPNMEVFKDALALSKNPVCYNGDIFNGSDYRKLAEMYPSLGAVMLGRGLIANPALIGEIKNNHIIDKKVMKAFHDTVYAGYQKILSGDRNVLFKMKEFWFYMIHLFAESDKYAKKIRKTVRLCDYEAVISRLFQELDIEEPLLRGF</sequence>
<dbReference type="InterPro" id="IPR035587">
    <property type="entry name" value="DUS-like_FMN-bd"/>
</dbReference>
<keyword evidence="6 7" id="KW-0560">Oxidoreductase</keyword>
<dbReference type="PANTHER" id="PTHR45846:SF1">
    <property type="entry name" value="TRNA-DIHYDROURIDINE(47) SYNTHASE [NAD(P)(+)]-LIKE"/>
    <property type="match status" value="1"/>
</dbReference>
<evidence type="ECO:0000256" key="4">
    <source>
        <dbReference type="ARBA" id="ARBA00022694"/>
    </source>
</evidence>
<gene>
    <name evidence="9" type="ORF">OW763_06295</name>
</gene>
<evidence type="ECO:0000256" key="6">
    <source>
        <dbReference type="ARBA" id="ARBA00023002"/>
    </source>
</evidence>
<evidence type="ECO:0000259" key="8">
    <source>
        <dbReference type="Pfam" id="PF01207"/>
    </source>
</evidence>
<comment type="caution">
    <text evidence="9">The sequence shown here is derived from an EMBL/GenBank/DDBJ whole genome shotgun (WGS) entry which is preliminary data.</text>
</comment>
<keyword evidence="4 7" id="KW-0819">tRNA processing</keyword>
<comment type="function">
    <text evidence="7">Catalyzes the synthesis of 5,6-dihydrouridine (D), a modified base found in the D-loop of most tRNAs, via the reduction of the C5-C6 double bond in target uridines.</text>
</comment>
<dbReference type="SUPFAM" id="SSF51395">
    <property type="entry name" value="FMN-linked oxidoreductases"/>
    <property type="match status" value="1"/>
</dbReference>
<evidence type="ECO:0000313" key="10">
    <source>
        <dbReference type="Proteomes" id="UP001078443"/>
    </source>
</evidence>
<reference evidence="9" key="1">
    <citation type="submission" date="2022-12" db="EMBL/GenBank/DDBJ databases">
        <authorList>
            <person name="Wang J."/>
        </authorList>
    </citation>
    <scope>NUCLEOTIDE SEQUENCE</scope>
    <source>
        <strain evidence="9">HY-45-18</strain>
    </source>
</reference>
<dbReference type="InterPro" id="IPR001269">
    <property type="entry name" value="DUS_fam"/>
</dbReference>
<evidence type="ECO:0000256" key="5">
    <source>
        <dbReference type="ARBA" id="ARBA00022857"/>
    </source>
</evidence>
<protein>
    <recommendedName>
        <fullName evidence="7">tRNA-dihydrouridine synthase</fullName>
        <ecNumber evidence="7">1.3.1.-</ecNumber>
    </recommendedName>
</protein>
<keyword evidence="5" id="KW-0521">NADP</keyword>
<feature type="domain" description="DUS-like FMN-binding" evidence="8">
    <location>
        <begin position="6"/>
        <end position="256"/>
    </location>
</feature>
<dbReference type="PROSITE" id="PS01136">
    <property type="entry name" value="UPF0034"/>
    <property type="match status" value="1"/>
</dbReference>
<evidence type="ECO:0000313" key="9">
    <source>
        <dbReference type="EMBL" id="MCY6483958.1"/>
    </source>
</evidence>
<dbReference type="InterPro" id="IPR018517">
    <property type="entry name" value="tRNA_hU_synthase_CS"/>
</dbReference>
<dbReference type="EC" id="1.3.1.-" evidence="7"/>
<comment type="similarity">
    <text evidence="7">Belongs to the dus family.</text>
</comment>
<evidence type="ECO:0000256" key="3">
    <source>
        <dbReference type="ARBA" id="ARBA00022643"/>
    </source>
</evidence>
<accession>A0ABT4CY92</accession>
<keyword evidence="10" id="KW-1185">Reference proteome</keyword>
<organism evidence="9 10">
    <name type="scientific">Clostridium aestuarii</name>
    <dbReference type="NCBI Taxonomy" id="338193"/>
    <lineage>
        <taxon>Bacteria</taxon>
        <taxon>Bacillati</taxon>
        <taxon>Bacillota</taxon>
        <taxon>Clostridia</taxon>
        <taxon>Eubacteriales</taxon>
        <taxon>Clostridiaceae</taxon>
        <taxon>Clostridium</taxon>
    </lineage>
</organism>
<evidence type="ECO:0000256" key="2">
    <source>
        <dbReference type="ARBA" id="ARBA00022630"/>
    </source>
</evidence>
<evidence type="ECO:0000256" key="7">
    <source>
        <dbReference type="PIRNR" id="PIRNR006621"/>
    </source>
</evidence>
<name>A0ABT4CY92_9CLOT</name>
<dbReference type="InterPro" id="IPR013785">
    <property type="entry name" value="Aldolase_TIM"/>
</dbReference>
<evidence type="ECO:0000256" key="1">
    <source>
        <dbReference type="ARBA" id="ARBA00001917"/>
    </source>
</evidence>
<keyword evidence="2 7" id="KW-0285">Flavoprotein</keyword>